<comment type="similarity">
    <text evidence="1">Belongs to the short-chain dehydrogenases/reductases (SDR) family.</text>
</comment>
<dbReference type="PANTHER" id="PTHR43544:SF7">
    <property type="entry name" value="NADB-LER2"/>
    <property type="match status" value="1"/>
</dbReference>
<dbReference type="PRINTS" id="PR00081">
    <property type="entry name" value="GDHRDH"/>
</dbReference>
<dbReference type="AlphaFoldDB" id="A0A0C9VLS8"/>
<keyword evidence="3" id="KW-0560">Oxidoreductase</keyword>
<feature type="compositionally biased region" description="Low complexity" evidence="4">
    <location>
        <begin position="36"/>
        <end position="47"/>
    </location>
</feature>
<dbReference type="Proteomes" id="UP000054279">
    <property type="component" value="Unassembled WGS sequence"/>
</dbReference>
<feature type="compositionally biased region" description="Basic and acidic residues" evidence="4">
    <location>
        <begin position="186"/>
        <end position="198"/>
    </location>
</feature>
<dbReference type="Gene3D" id="3.40.50.720">
    <property type="entry name" value="NAD(P)-binding Rossmann-like Domain"/>
    <property type="match status" value="1"/>
</dbReference>
<feature type="compositionally biased region" description="Low complexity" evidence="4">
    <location>
        <begin position="353"/>
        <end position="364"/>
    </location>
</feature>
<dbReference type="HOGENOM" id="CLU_024891_0_0_1"/>
<feature type="compositionally biased region" description="Pro residues" evidence="4">
    <location>
        <begin position="131"/>
        <end position="148"/>
    </location>
</feature>
<proteinExistence type="inferred from homology"/>
<dbReference type="Pfam" id="PF00106">
    <property type="entry name" value="adh_short"/>
    <property type="match status" value="1"/>
</dbReference>
<evidence type="ECO:0000256" key="2">
    <source>
        <dbReference type="ARBA" id="ARBA00022857"/>
    </source>
</evidence>
<feature type="compositionally biased region" description="Basic and acidic residues" evidence="4">
    <location>
        <begin position="13"/>
        <end position="29"/>
    </location>
</feature>
<dbReference type="InterPro" id="IPR036291">
    <property type="entry name" value="NAD(P)-bd_dom_sf"/>
</dbReference>
<dbReference type="SUPFAM" id="SSF51735">
    <property type="entry name" value="NAD(P)-binding Rossmann-fold domains"/>
    <property type="match status" value="1"/>
</dbReference>
<organism evidence="5 6">
    <name type="scientific">Sphaerobolus stellatus (strain SS14)</name>
    <dbReference type="NCBI Taxonomy" id="990650"/>
    <lineage>
        <taxon>Eukaryota</taxon>
        <taxon>Fungi</taxon>
        <taxon>Dikarya</taxon>
        <taxon>Basidiomycota</taxon>
        <taxon>Agaricomycotina</taxon>
        <taxon>Agaricomycetes</taxon>
        <taxon>Phallomycetidae</taxon>
        <taxon>Geastrales</taxon>
        <taxon>Sphaerobolaceae</taxon>
        <taxon>Sphaerobolus</taxon>
    </lineage>
</organism>
<dbReference type="PANTHER" id="PTHR43544">
    <property type="entry name" value="SHORT-CHAIN DEHYDROGENASE/REDUCTASE"/>
    <property type="match status" value="1"/>
</dbReference>
<evidence type="ECO:0000256" key="4">
    <source>
        <dbReference type="SAM" id="MobiDB-lite"/>
    </source>
</evidence>
<dbReference type="InterPro" id="IPR051468">
    <property type="entry name" value="Fungal_SecMetab_SDRs"/>
</dbReference>
<protein>
    <submittedName>
        <fullName evidence="5">Uncharacterized protein</fullName>
    </submittedName>
</protein>
<keyword evidence="6" id="KW-1185">Reference proteome</keyword>
<name>A0A0C9VLS8_SPHS4</name>
<feature type="compositionally biased region" description="Basic and acidic residues" evidence="4">
    <location>
        <begin position="51"/>
        <end position="68"/>
    </location>
</feature>
<feature type="compositionally biased region" description="Basic and acidic residues" evidence="4">
    <location>
        <begin position="85"/>
        <end position="107"/>
    </location>
</feature>
<dbReference type="OrthoDB" id="9876299at2759"/>
<feature type="compositionally biased region" description="Low complexity" evidence="4">
    <location>
        <begin position="117"/>
        <end position="130"/>
    </location>
</feature>
<reference evidence="5 6" key="1">
    <citation type="submission" date="2014-06" db="EMBL/GenBank/DDBJ databases">
        <title>Evolutionary Origins and Diversification of the Mycorrhizal Mutualists.</title>
        <authorList>
            <consortium name="DOE Joint Genome Institute"/>
            <consortium name="Mycorrhizal Genomics Consortium"/>
            <person name="Kohler A."/>
            <person name="Kuo A."/>
            <person name="Nagy L.G."/>
            <person name="Floudas D."/>
            <person name="Copeland A."/>
            <person name="Barry K.W."/>
            <person name="Cichocki N."/>
            <person name="Veneault-Fourrey C."/>
            <person name="LaButti K."/>
            <person name="Lindquist E.A."/>
            <person name="Lipzen A."/>
            <person name="Lundell T."/>
            <person name="Morin E."/>
            <person name="Murat C."/>
            <person name="Riley R."/>
            <person name="Ohm R."/>
            <person name="Sun H."/>
            <person name="Tunlid A."/>
            <person name="Henrissat B."/>
            <person name="Grigoriev I.V."/>
            <person name="Hibbett D.S."/>
            <person name="Martin F."/>
        </authorList>
    </citation>
    <scope>NUCLEOTIDE SEQUENCE [LARGE SCALE GENOMIC DNA]</scope>
    <source>
        <strain evidence="5 6">SS14</strain>
    </source>
</reference>
<sequence length="530" mass="55360">MNDSTSTSPPIAKMEDEPAVKMMQHEDHAVNATPTAEDNAADAIAAEPTESTEKKPAAPSGKKERKSDSGGLSTIRRFSTLLRGGKKDDGHAKESAVPETPPVKEEPAVAEAPMVDAPTEAEALTAETPAPAAPTPDVPTPTPAPPTTPSKAKKDKKAVAKPTEQEKTAQRRSSFFLNLSQRNKKTKEAPKEVKEKTKEKVVVKKGAAKGSKIVLVTGANEGVGLELVRQFAAEPNTFVIALAKTADKVPGLKSLVTASAKSGHNVRTVRLDVTSSRSIASAIKEITELTDGRVDLLVNAATTTTAPTIKVWELKGTELQDELQSNLIGPIAFTNALLPFLKAEPEVKKAEEPSPAVAEAAPKSSTEKMEEAKVEVAEHMKSESMAMKMEETATATPTTNIDSVSPAADTAPAITADTPAATTEEPTPSFPSTPFVLFLTPSEPIANVGGQVYSAVPAPQTLFSISRAAVQVAVAKYAVGLAGRGVGVVGLEDAVGPYGDDVSGAAKSILKVLPRLTTRDNGKLVKAAAV</sequence>
<evidence type="ECO:0000313" key="6">
    <source>
        <dbReference type="Proteomes" id="UP000054279"/>
    </source>
</evidence>
<evidence type="ECO:0000256" key="3">
    <source>
        <dbReference type="ARBA" id="ARBA00023002"/>
    </source>
</evidence>
<gene>
    <name evidence="5" type="ORF">M422DRAFT_33187</name>
</gene>
<dbReference type="GO" id="GO:0016491">
    <property type="term" value="F:oxidoreductase activity"/>
    <property type="evidence" value="ECO:0007669"/>
    <property type="project" value="UniProtKB-KW"/>
</dbReference>
<evidence type="ECO:0000256" key="1">
    <source>
        <dbReference type="ARBA" id="ARBA00006484"/>
    </source>
</evidence>
<feature type="region of interest" description="Disordered" evidence="4">
    <location>
        <begin position="1"/>
        <end position="198"/>
    </location>
</feature>
<evidence type="ECO:0000313" key="5">
    <source>
        <dbReference type="EMBL" id="KIJ38576.1"/>
    </source>
</evidence>
<feature type="region of interest" description="Disordered" evidence="4">
    <location>
        <begin position="348"/>
        <end position="368"/>
    </location>
</feature>
<dbReference type="GO" id="GO:0005737">
    <property type="term" value="C:cytoplasm"/>
    <property type="evidence" value="ECO:0007669"/>
    <property type="project" value="TreeGrafter"/>
</dbReference>
<dbReference type="EMBL" id="KN837159">
    <property type="protein sequence ID" value="KIJ38576.1"/>
    <property type="molecule type" value="Genomic_DNA"/>
</dbReference>
<keyword evidence="2" id="KW-0521">NADP</keyword>
<feature type="compositionally biased region" description="Polar residues" evidence="4">
    <location>
        <begin position="171"/>
        <end position="181"/>
    </location>
</feature>
<dbReference type="InterPro" id="IPR002347">
    <property type="entry name" value="SDR_fam"/>
</dbReference>
<accession>A0A0C9VLS8</accession>